<reference evidence="1 2" key="1">
    <citation type="submission" date="2024-09" db="EMBL/GenBank/DDBJ databases">
        <authorList>
            <person name="Sun Q."/>
            <person name="Mori K."/>
        </authorList>
    </citation>
    <scope>NUCLEOTIDE SEQUENCE [LARGE SCALE GENOMIC DNA]</scope>
    <source>
        <strain evidence="1 2">JCM 3323</strain>
    </source>
</reference>
<sequence>MTKARAAKAEATGESVPVEYDGAVYTVPTPMDWPLDVLDLLEVNKIIGALKLVMGADQYEEFRTSKPRTLSDATKLWESVAAASGFGNAGN</sequence>
<gene>
    <name evidence="1" type="ORF">ACFFRN_20700</name>
</gene>
<dbReference type="Proteomes" id="UP001589646">
    <property type="component" value="Unassembled WGS sequence"/>
</dbReference>
<organism evidence="1 2">
    <name type="scientific">Nonomuraea roseola</name>
    <dbReference type="NCBI Taxonomy" id="46179"/>
    <lineage>
        <taxon>Bacteria</taxon>
        <taxon>Bacillati</taxon>
        <taxon>Actinomycetota</taxon>
        <taxon>Actinomycetes</taxon>
        <taxon>Streptosporangiales</taxon>
        <taxon>Streptosporangiaceae</taxon>
        <taxon>Nonomuraea</taxon>
    </lineage>
</organism>
<keyword evidence="2" id="KW-1185">Reference proteome</keyword>
<evidence type="ECO:0000313" key="1">
    <source>
        <dbReference type="EMBL" id="MFB9529037.1"/>
    </source>
</evidence>
<evidence type="ECO:0008006" key="3">
    <source>
        <dbReference type="Google" id="ProtNLM"/>
    </source>
</evidence>
<accession>A0ABV5Q0Q5</accession>
<comment type="caution">
    <text evidence="1">The sequence shown here is derived from an EMBL/GenBank/DDBJ whole genome shotgun (WGS) entry which is preliminary data.</text>
</comment>
<dbReference type="EMBL" id="JBHMCE010000006">
    <property type="protein sequence ID" value="MFB9529037.1"/>
    <property type="molecule type" value="Genomic_DNA"/>
</dbReference>
<proteinExistence type="predicted"/>
<dbReference type="RefSeq" id="WP_346128963.1">
    <property type="nucleotide sequence ID" value="NZ_BAAAXC010000015.1"/>
</dbReference>
<name>A0ABV5Q0Q5_9ACTN</name>
<evidence type="ECO:0000313" key="2">
    <source>
        <dbReference type="Proteomes" id="UP001589646"/>
    </source>
</evidence>
<protein>
    <recommendedName>
        <fullName evidence="3">Tail assembly chaperone</fullName>
    </recommendedName>
</protein>